<dbReference type="NCBIfam" id="TIGR00277">
    <property type="entry name" value="HDIG"/>
    <property type="match status" value="1"/>
</dbReference>
<dbReference type="InterPro" id="IPR003607">
    <property type="entry name" value="HD/PDEase_dom"/>
</dbReference>
<dbReference type="AlphaFoldDB" id="L1N9Z6"/>
<dbReference type="InterPro" id="IPR006674">
    <property type="entry name" value="HD_domain"/>
</dbReference>
<feature type="transmembrane region" description="Helical" evidence="1">
    <location>
        <begin position="425"/>
        <end position="443"/>
    </location>
</feature>
<feature type="transmembrane region" description="Helical" evidence="1">
    <location>
        <begin position="50"/>
        <end position="67"/>
    </location>
</feature>
<proteinExistence type="predicted"/>
<dbReference type="HOGENOM" id="CLU_015767_1_1_10"/>
<sequence>MVRFIFSAKLMLFFQLLPLFFVFSRGVTTTERLFMDRLETLKKRWLGRLLPLIGFIFITVMLIVWFLPRNNGPQLRYDIGKPWMYGSLIAKFDFPVYKTDDVIKSEQDSLLEAFQPYYNYRKNVEHVQLAKLHTDYPKGIPTLPAGYMRILRDRLHRLYQAGIMSTPQYNDIFKDSTKMVRIINGKQAQSIPVNCIYSTMAAYEKLLTDEVLATYKSALQQSDIVTYIQPNLIYDEKRSTTERNDILSGIPLASGMVLTGQKIIDRGDIVNEHTYRVLASFEKETQRQNASKGEITSTIMGQIIFVTLMIVLFTVYIWLFRSDYFSKIRSVIMLYAIITIFPVLVSLFMTHSILSVYIIPFAIGPMFIRVFMDSRTAFTTHVVTILICAIAVKYQYEFIIIQLAGGLVAIYSLRELTGRAQVFKTALFVTLGNFVIFFSLQLMQTGDISNFDGSMYSHFIANGVLLLLAYPLMYVIERTFGFVSSVTLIELSNTNKGLLRRMSEVAPGTFQHSITVGNLAAEIANRIGANSLLVRTGALYHDIGKMVNPVFFTENQAGVNPLKGMPYKEGARIIISHVTDGIKMAEKENLPAIIREFILTHHGTGVARYFYVNYQNEHPDEEVSPADFSYPGPDPFTREQAILMMADTVEAASRSLTEYTEESISALIDRLIDRQVSEGHFHNCPITFRDIAQAKAVMLERLKSIYHTRISYPELNTPTPTQR</sequence>
<accession>L1N9Z6</accession>
<keyword evidence="1" id="KW-1133">Transmembrane helix</keyword>
<dbReference type="Pfam" id="PF01966">
    <property type="entry name" value="HD"/>
    <property type="match status" value="1"/>
</dbReference>
<dbReference type="PANTHER" id="PTHR36442">
    <property type="entry name" value="CYCLIC-DI-AMP PHOSPHODIESTERASE PGPH"/>
    <property type="match status" value="1"/>
</dbReference>
<dbReference type="PANTHER" id="PTHR36442:SF1">
    <property type="entry name" value="CYCLIC-DI-AMP PHOSPHODIESTERASE PGPH"/>
    <property type="match status" value="1"/>
</dbReference>
<dbReference type="Pfam" id="PF07698">
    <property type="entry name" value="7TM-7TMR_HD"/>
    <property type="match status" value="1"/>
</dbReference>
<reference evidence="3 4" key="1">
    <citation type="submission" date="2012-05" db="EMBL/GenBank/DDBJ databases">
        <authorList>
            <person name="Weinstock G."/>
            <person name="Sodergren E."/>
            <person name="Lobos E.A."/>
            <person name="Fulton L."/>
            <person name="Fulton R."/>
            <person name="Courtney L."/>
            <person name="Fronick C."/>
            <person name="O'Laughlin M."/>
            <person name="Godfrey J."/>
            <person name="Wilson R.M."/>
            <person name="Miner T."/>
            <person name="Farmer C."/>
            <person name="Delehaunty K."/>
            <person name="Cordes M."/>
            <person name="Minx P."/>
            <person name="Tomlinson C."/>
            <person name="Chen J."/>
            <person name="Wollam A."/>
            <person name="Pepin K.H."/>
            <person name="Bhonagiri V."/>
            <person name="Zhang X."/>
            <person name="Suruliraj S."/>
            <person name="Warren W."/>
            <person name="Mitreva M."/>
            <person name="Mardis E.R."/>
            <person name="Wilson R.K."/>
        </authorList>
    </citation>
    <scope>NUCLEOTIDE SEQUENCE [LARGE SCALE GENOMIC DNA]</scope>
    <source>
        <strain evidence="3 4">F0055</strain>
    </source>
</reference>
<dbReference type="InterPro" id="IPR006675">
    <property type="entry name" value="HDIG_dom"/>
</dbReference>
<dbReference type="STRING" id="1127699.HMPREF9151_01422"/>
<dbReference type="PATRIC" id="fig|1127699.3.peg.1315"/>
<gene>
    <name evidence="3" type="ORF">HMPREF9151_01422</name>
</gene>
<keyword evidence="1" id="KW-0812">Transmembrane</keyword>
<protein>
    <submittedName>
        <fullName evidence="3">7TM receptor with intracellular HD hydrolase</fullName>
    </submittedName>
</protein>
<evidence type="ECO:0000313" key="3">
    <source>
        <dbReference type="EMBL" id="EKY00022.1"/>
    </source>
</evidence>
<dbReference type="SUPFAM" id="SSF109604">
    <property type="entry name" value="HD-domain/PDEase-like"/>
    <property type="match status" value="1"/>
</dbReference>
<keyword evidence="3" id="KW-0378">Hydrolase</keyword>
<feature type="domain" description="HD" evidence="2">
    <location>
        <begin position="509"/>
        <end position="652"/>
    </location>
</feature>
<dbReference type="InterPro" id="IPR011624">
    <property type="entry name" value="Metal-dep_PHydrolase_7TM_extra"/>
</dbReference>
<dbReference type="GO" id="GO:0016787">
    <property type="term" value="F:hydrolase activity"/>
    <property type="evidence" value="ECO:0007669"/>
    <property type="project" value="UniProtKB-KW"/>
</dbReference>
<dbReference type="CDD" id="cd00077">
    <property type="entry name" value="HDc"/>
    <property type="match status" value="1"/>
</dbReference>
<dbReference type="Proteomes" id="UP000010433">
    <property type="component" value="Unassembled WGS sequence"/>
</dbReference>
<feature type="transmembrane region" description="Helical" evidence="1">
    <location>
        <begin position="332"/>
        <end position="363"/>
    </location>
</feature>
<dbReference type="InterPro" id="IPR052722">
    <property type="entry name" value="PgpH_phosphodiesterase"/>
</dbReference>
<keyword evidence="3" id="KW-0675">Receptor</keyword>
<organism evidence="3 4">
    <name type="scientific">Hoylesella saccharolytica F0055</name>
    <dbReference type="NCBI Taxonomy" id="1127699"/>
    <lineage>
        <taxon>Bacteria</taxon>
        <taxon>Pseudomonadati</taxon>
        <taxon>Bacteroidota</taxon>
        <taxon>Bacteroidia</taxon>
        <taxon>Bacteroidales</taxon>
        <taxon>Prevotellaceae</taxon>
        <taxon>Hoylesella</taxon>
    </lineage>
</organism>
<keyword evidence="1" id="KW-0472">Membrane</keyword>
<evidence type="ECO:0000313" key="4">
    <source>
        <dbReference type="Proteomes" id="UP000010433"/>
    </source>
</evidence>
<name>L1N9Z6_9BACT</name>
<dbReference type="Gene3D" id="1.10.3210.10">
    <property type="entry name" value="Hypothetical protein af1432"/>
    <property type="match status" value="1"/>
</dbReference>
<dbReference type="PROSITE" id="PS51831">
    <property type="entry name" value="HD"/>
    <property type="match status" value="1"/>
</dbReference>
<feature type="transmembrane region" description="Helical" evidence="1">
    <location>
        <begin position="299"/>
        <end position="320"/>
    </location>
</feature>
<comment type="caution">
    <text evidence="3">The sequence shown here is derived from an EMBL/GenBank/DDBJ whole genome shotgun (WGS) entry which is preliminary data.</text>
</comment>
<keyword evidence="4" id="KW-1185">Reference proteome</keyword>
<evidence type="ECO:0000259" key="2">
    <source>
        <dbReference type="PROSITE" id="PS51831"/>
    </source>
</evidence>
<evidence type="ECO:0000256" key="1">
    <source>
        <dbReference type="SAM" id="Phobius"/>
    </source>
</evidence>
<feature type="transmembrane region" description="Helical" evidence="1">
    <location>
        <begin position="455"/>
        <end position="476"/>
    </location>
</feature>
<dbReference type="EMBL" id="AMEP01000094">
    <property type="protein sequence ID" value="EKY00022.1"/>
    <property type="molecule type" value="Genomic_DNA"/>
</dbReference>
<dbReference type="SMART" id="SM00471">
    <property type="entry name" value="HDc"/>
    <property type="match status" value="1"/>
</dbReference>
<dbReference type="Pfam" id="PF07697">
    <property type="entry name" value="7TMR-HDED"/>
    <property type="match status" value="1"/>
</dbReference>
<dbReference type="InterPro" id="IPR011621">
    <property type="entry name" value="Metal-dep_PHydrolase_7TM_intra"/>
</dbReference>